<dbReference type="EMBL" id="KB446559">
    <property type="protein sequence ID" value="EME82049.1"/>
    <property type="molecule type" value="Genomic_DNA"/>
</dbReference>
<dbReference type="VEuPathDB" id="FungiDB:MYCFIDRAFT_211537"/>
<dbReference type="HOGENOM" id="CLU_2307248_0_0_1"/>
<protein>
    <submittedName>
        <fullName evidence="1">Uncharacterized protein</fullName>
    </submittedName>
</protein>
<organism evidence="1 2">
    <name type="scientific">Pseudocercospora fijiensis (strain CIRAD86)</name>
    <name type="common">Black leaf streak disease fungus</name>
    <name type="synonym">Mycosphaerella fijiensis</name>
    <dbReference type="NCBI Taxonomy" id="383855"/>
    <lineage>
        <taxon>Eukaryota</taxon>
        <taxon>Fungi</taxon>
        <taxon>Dikarya</taxon>
        <taxon>Ascomycota</taxon>
        <taxon>Pezizomycotina</taxon>
        <taxon>Dothideomycetes</taxon>
        <taxon>Dothideomycetidae</taxon>
        <taxon>Mycosphaerellales</taxon>
        <taxon>Mycosphaerellaceae</taxon>
        <taxon>Pseudocercospora</taxon>
    </lineage>
</organism>
<evidence type="ECO:0000313" key="1">
    <source>
        <dbReference type="EMBL" id="EME82049.1"/>
    </source>
</evidence>
<dbReference type="GeneID" id="19337434"/>
<dbReference type="Proteomes" id="UP000016932">
    <property type="component" value="Unassembled WGS sequence"/>
</dbReference>
<proteinExistence type="predicted"/>
<evidence type="ECO:0000313" key="2">
    <source>
        <dbReference type="Proteomes" id="UP000016932"/>
    </source>
</evidence>
<sequence length="100" mass="11305">MRVVKQPHLHEFAIEKLLLGRIRLHVAQAFFYVQKFGFFNGIWTPMSSSQTIVFLGHLHLGGGGTGGFVEKGLYPNDAIFRAKAPCWRNPLSTWALFCID</sequence>
<dbReference type="AlphaFoldDB" id="M2ZSQ6"/>
<dbReference type="RefSeq" id="XP_007927508.1">
    <property type="nucleotide sequence ID" value="XM_007929317.1"/>
</dbReference>
<name>M2ZSQ6_PSEFD</name>
<accession>M2ZSQ6</accession>
<reference evidence="1 2" key="1">
    <citation type="journal article" date="2012" name="PLoS Pathog.">
        <title>Diverse lifestyles and strategies of plant pathogenesis encoded in the genomes of eighteen Dothideomycetes fungi.</title>
        <authorList>
            <person name="Ohm R.A."/>
            <person name="Feau N."/>
            <person name="Henrissat B."/>
            <person name="Schoch C.L."/>
            <person name="Horwitz B.A."/>
            <person name="Barry K.W."/>
            <person name="Condon B.J."/>
            <person name="Copeland A.C."/>
            <person name="Dhillon B."/>
            <person name="Glaser F."/>
            <person name="Hesse C.N."/>
            <person name="Kosti I."/>
            <person name="LaButti K."/>
            <person name="Lindquist E.A."/>
            <person name="Lucas S."/>
            <person name="Salamov A.A."/>
            <person name="Bradshaw R.E."/>
            <person name="Ciuffetti L."/>
            <person name="Hamelin R.C."/>
            <person name="Kema G.H.J."/>
            <person name="Lawrence C."/>
            <person name="Scott J.A."/>
            <person name="Spatafora J.W."/>
            <person name="Turgeon B.G."/>
            <person name="de Wit P.J.G.M."/>
            <person name="Zhong S."/>
            <person name="Goodwin S.B."/>
            <person name="Grigoriev I.V."/>
        </authorList>
    </citation>
    <scope>NUCLEOTIDE SEQUENCE [LARGE SCALE GENOMIC DNA]</scope>
    <source>
        <strain evidence="1 2">CIRAD86</strain>
    </source>
</reference>
<keyword evidence="2" id="KW-1185">Reference proteome</keyword>
<dbReference type="KEGG" id="pfj:MYCFIDRAFT_211537"/>
<gene>
    <name evidence="1" type="ORF">MYCFIDRAFT_211537</name>
</gene>